<feature type="compositionally biased region" description="Basic and acidic residues" evidence="1">
    <location>
        <begin position="1"/>
        <end position="12"/>
    </location>
</feature>
<dbReference type="AlphaFoldDB" id="A0AAW2E8P7"/>
<evidence type="ECO:0000313" key="2">
    <source>
        <dbReference type="EMBL" id="KAL0099768.1"/>
    </source>
</evidence>
<gene>
    <name evidence="2" type="ORF">PUN28_019882</name>
</gene>
<evidence type="ECO:0000256" key="1">
    <source>
        <dbReference type="SAM" id="MobiDB-lite"/>
    </source>
</evidence>
<feature type="compositionally biased region" description="Polar residues" evidence="1">
    <location>
        <begin position="100"/>
        <end position="119"/>
    </location>
</feature>
<proteinExistence type="predicted"/>
<feature type="region of interest" description="Disordered" evidence="1">
    <location>
        <begin position="1"/>
        <end position="41"/>
    </location>
</feature>
<name>A0AAW2E8P7_9HYME</name>
<dbReference type="EMBL" id="JADYXP020000027">
    <property type="protein sequence ID" value="KAL0099768.1"/>
    <property type="molecule type" value="Genomic_DNA"/>
</dbReference>
<organism evidence="2 3">
    <name type="scientific">Cardiocondyla obscurior</name>
    <dbReference type="NCBI Taxonomy" id="286306"/>
    <lineage>
        <taxon>Eukaryota</taxon>
        <taxon>Metazoa</taxon>
        <taxon>Ecdysozoa</taxon>
        <taxon>Arthropoda</taxon>
        <taxon>Hexapoda</taxon>
        <taxon>Insecta</taxon>
        <taxon>Pterygota</taxon>
        <taxon>Neoptera</taxon>
        <taxon>Endopterygota</taxon>
        <taxon>Hymenoptera</taxon>
        <taxon>Apocrita</taxon>
        <taxon>Aculeata</taxon>
        <taxon>Formicoidea</taxon>
        <taxon>Formicidae</taxon>
        <taxon>Myrmicinae</taxon>
        <taxon>Cardiocondyla</taxon>
    </lineage>
</organism>
<feature type="compositionally biased region" description="Basic and acidic residues" evidence="1">
    <location>
        <begin position="19"/>
        <end position="29"/>
    </location>
</feature>
<keyword evidence="3" id="KW-1185">Reference proteome</keyword>
<feature type="region of interest" description="Disordered" evidence="1">
    <location>
        <begin position="81"/>
        <end position="120"/>
    </location>
</feature>
<reference evidence="2 3" key="1">
    <citation type="submission" date="2023-03" db="EMBL/GenBank/DDBJ databases">
        <title>High recombination rates correlate with genetic variation in Cardiocondyla obscurior ants.</title>
        <authorList>
            <person name="Errbii M."/>
        </authorList>
    </citation>
    <scope>NUCLEOTIDE SEQUENCE [LARGE SCALE GENOMIC DNA]</scope>
    <source>
        <strain evidence="2">Alpha-2009</strain>
        <tissue evidence="2">Whole body</tissue>
    </source>
</reference>
<comment type="caution">
    <text evidence="2">The sequence shown here is derived from an EMBL/GenBank/DDBJ whole genome shotgun (WGS) entry which is preliminary data.</text>
</comment>
<evidence type="ECO:0000313" key="3">
    <source>
        <dbReference type="Proteomes" id="UP001430953"/>
    </source>
</evidence>
<accession>A0AAW2E8P7</accession>
<sequence>MGHNARNNERDVTSLAAREPARMRVRDPRNASARTHLKGREPRRVAGRLRTFLERAAARISRVLNHARPRESEVRVSFYKREPSARRQPSPIETGREISLSGTCPRNDNGAVNGSSARESASKPLFALLEARSAEGPSRGLR</sequence>
<dbReference type="Proteomes" id="UP001430953">
    <property type="component" value="Unassembled WGS sequence"/>
</dbReference>
<protein>
    <submittedName>
        <fullName evidence="2">Uncharacterized protein</fullName>
    </submittedName>
</protein>